<dbReference type="EMBL" id="BPLQ01009022">
    <property type="protein sequence ID" value="GIY40958.1"/>
    <property type="molecule type" value="Genomic_DNA"/>
</dbReference>
<dbReference type="AlphaFoldDB" id="A0AAV4T2Q4"/>
<accession>A0AAV4T2Q4</accession>
<name>A0AAV4T2Q4_9ARAC</name>
<evidence type="ECO:0000313" key="1">
    <source>
        <dbReference type="EMBL" id="GIY40958.1"/>
    </source>
</evidence>
<organism evidence="1 2">
    <name type="scientific">Caerostris darwini</name>
    <dbReference type="NCBI Taxonomy" id="1538125"/>
    <lineage>
        <taxon>Eukaryota</taxon>
        <taxon>Metazoa</taxon>
        <taxon>Ecdysozoa</taxon>
        <taxon>Arthropoda</taxon>
        <taxon>Chelicerata</taxon>
        <taxon>Arachnida</taxon>
        <taxon>Araneae</taxon>
        <taxon>Araneomorphae</taxon>
        <taxon>Entelegynae</taxon>
        <taxon>Araneoidea</taxon>
        <taxon>Araneidae</taxon>
        <taxon>Caerostris</taxon>
    </lineage>
</organism>
<comment type="caution">
    <text evidence="1">The sequence shown here is derived from an EMBL/GenBank/DDBJ whole genome shotgun (WGS) entry which is preliminary data.</text>
</comment>
<protein>
    <submittedName>
        <fullName evidence="1">Uncharacterized protein</fullName>
    </submittedName>
</protein>
<reference evidence="1 2" key="1">
    <citation type="submission" date="2021-06" db="EMBL/GenBank/DDBJ databases">
        <title>Caerostris darwini draft genome.</title>
        <authorList>
            <person name="Kono N."/>
            <person name="Arakawa K."/>
        </authorList>
    </citation>
    <scope>NUCLEOTIDE SEQUENCE [LARGE SCALE GENOMIC DNA]</scope>
</reference>
<proteinExistence type="predicted"/>
<gene>
    <name evidence="1" type="ORF">CDAR_168301</name>
</gene>
<dbReference type="Proteomes" id="UP001054837">
    <property type="component" value="Unassembled WGS sequence"/>
</dbReference>
<evidence type="ECO:0000313" key="2">
    <source>
        <dbReference type="Proteomes" id="UP001054837"/>
    </source>
</evidence>
<keyword evidence="2" id="KW-1185">Reference proteome</keyword>
<sequence>MFLVQQKSCALMTGVISLANNDMAARTPNEITDKLPTLRMRREIYPPNNAPTFERWFGKSDKTRSFIGCYKDGSWRARNNNCASAGTNQQRPSFQKPSLMVAIQIRTMMMMVGGGGRYQSSNQHNLNRFKCIDFVESDGFRERQLSGQTGWF</sequence>